<dbReference type="OMA" id="TANSGWM"/>
<dbReference type="GO" id="GO:0000138">
    <property type="term" value="C:Golgi trans cisterna"/>
    <property type="evidence" value="ECO:0007669"/>
    <property type="project" value="TreeGrafter"/>
</dbReference>
<evidence type="ECO:0000313" key="1">
    <source>
        <dbReference type="EMBL" id="EMR10233.1"/>
    </source>
</evidence>
<name>M7NNG5_PNEMU</name>
<reference evidence="2" key="1">
    <citation type="journal article" date="2016" name="Nat. Commun.">
        <title>Genome analysis of three Pneumocystis species reveals adaptation mechanisms to life exclusively in mammalian hosts.</title>
        <authorList>
            <person name="Ma L."/>
            <person name="Chen Z."/>
            <person name="Huang D.W."/>
            <person name="Kutty G."/>
            <person name="Ishihara M."/>
            <person name="Wang H."/>
            <person name="Abouelleil A."/>
            <person name="Bishop L."/>
            <person name="Davey E."/>
            <person name="Deng R."/>
            <person name="Deng X."/>
            <person name="Fan L."/>
            <person name="Fantoni G."/>
            <person name="Fitzgerald M."/>
            <person name="Gogineni E."/>
            <person name="Goldberg J.M."/>
            <person name="Handley G."/>
            <person name="Hu X."/>
            <person name="Huber C."/>
            <person name="Jiao X."/>
            <person name="Jones K."/>
            <person name="Levin J.Z."/>
            <person name="Liu Y."/>
            <person name="Macdonald P."/>
            <person name="Melnikov A."/>
            <person name="Raley C."/>
            <person name="Sassi M."/>
            <person name="Sherman B.T."/>
            <person name="Song X."/>
            <person name="Sykes S."/>
            <person name="Tran B."/>
            <person name="Walsh L."/>
            <person name="Xia Y."/>
            <person name="Yang J."/>
            <person name="Young S."/>
            <person name="Zeng Q."/>
            <person name="Zheng X."/>
            <person name="Stephens R."/>
            <person name="Nusbaum C."/>
            <person name="Birren B.W."/>
            <person name="Azadi P."/>
            <person name="Lempicki R.A."/>
            <person name="Cuomo C.A."/>
            <person name="Kovacs J.A."/>
        </authorList>
    </citation>
    <scope>NUCLEOTIDE SEQUENCE [LARGE SCALE GENOMIC DNA]</scope>
    <source>
        <strain evidence="2">B123</strain>
    </source>
</reference>
<dbReference type="EMBL" id="AFWA02000004">
    <property type="protein sequence ID" value="EMR10233.1"/>
    <property type="molecule type" value="Genomic_DNA"/>
</dbReference>
<dbReference type="AlphaFoldDB" id="M7NNG5"/>
<protein>
    <submittedName>
        <fullName evidence="1">Uncharacterized protein</fullName>
    </submittedName>
</protein>
<dbReference type="VEuPathDB" id="FungiDB:PNEG_03596"/>
<sequence length="878" mass="102515">MGAQESKFLFRRGIFRLFEESISVDNEYWRQFWTLPESVKDVFTLFSTQDIIRIRDYSETNIRTLVYVVASKLVFIKDEIDKPEKMKEALNCLRIITRVMPFIYEKESMEEWENETFWNYRCRKKKFKYYKNSNLTLEESNLSKDEIDFKSHLKYTKIIVNDIYEKENDPEYEILKPLAEELLDTLNDMLFFAGFTISAKENVIRKISYSVWEPGIGCITSTKATTEYELNRIEVLRCILSIISKSIYFYPNKQKPNLYIIYLVTNPDKRFILTFLCSLLNTVINYNPAKWQIFYNHIISLDSKQLLVSYCLQILLIFLDYQIPSLLDIEKSQTSEIPVNKYCMYFGKLHHKDDIEFLYNGINRILTQFLHNDSYFPTIEKPMKYSPEVIILLWKVFQINNSFKEYLIDDKNSLDYLVLLLCYSVNYRKELSKFGLIRICISILQTLSTKPSFCKKLNTTFEHYKILPINIKIISKDNYMDFIIISIYMLIMTSKGALNSLLPYMLSILINIAPYAQNLSILSCTKLMQLFYSFSSFNFLLASENNHILLGNLLEVFNRIIEHQMKKNLHLIYAILRSSERFELLKNFTLEKALMELGKDSEFKKNELNNLKNDTKKFHKDNTYFSEKIQMPETPFQNDNSSSIIENEELNNEEENSENTIVNDKLSKGKSSLSLIGTSTSASEFHKINNSFISEKARGKLPERLNSPSDYTETDPFHFNTYASKNILKTKKKFIPTEDWVKSWHSSLELDTILTIIKQLKPKINDIAFSTPNPNIILEALSSLSIDFDITDTEPIPFIRNDHTLTTVEGLLWGHIYVAETKFSTGAIGIWTGTSIKLFRIQETKHSPSLLSPKGAVDAVAKSVIDKVGNLNFYTKKL</sequence>
<dbReference type="HOGENOM" id="CLU_007392_0_0_1"/>
<dbReference type="Pfam" id="PF12722">
    <property type="entry name" value="Hid1"/>
    <property type="match status" value="1"/>
</dbReference>
<evidence type="ECO:0000313" key="2">
    <source>
        <dbReference type="Proteomes" id="UP000011958"/>
    </source>
</evidence>
<accession>M7NNG5</accession>
<dbReference type="GO" id="GO:0005797">
    <property type="term" value="C:Golgi medial cisterna"/>
    <property type="evidence" value="ECO:0007669"/>
    <property type="project" value="TreeGrafter"/>
</dbReference>
<dbReference type="PANTHER" id="PTHR21575">
    <property type="entry name" value="PROTEIN HID1"/>
    <property type="match status" value="1"/>
</dbReference>
<gene>
    <name evidence="1" type="ORF">PNEG_03596</name>
</gene>
<dbReference type="eggNOG" id="KOG2226">
    <property type="taxonomic scope" value="Eukaryota"/>
</dbReference>
<organism evidence="1 2">
    <name type="scientific">Pneumocystis murina (strain B123)</name>
    <name type="common">Mouse pneumocystis pneumonia agent</name>
    <name type="synonym">Pneumocystis carinii f. sp. muris</name>
    <dbReference type="NCBI Taxonomy" id="1069680"/>
    <lineage>
        <taxon>Eukaryota</taxon>
        <taxon>Fungi</taxon>
        <taxon>Dikarya</taxon>
        <taxon>Ascomycota</taxon>
        <taxon>Taphrinomycotina</taxon>
        <taxon>Pneumocystomycetes</taxon>
        <taxon>Pneumocystaceae</taxon>
        <taxon>Pneumocystis</taxon>
    </lineage>
</organism>
<keyword evidence="2" id="KW-1185">Reference proteome</keyword>
<dbReference type="GeneID" id="19897283"/>
<comment type="caution">
    <text evidence="1">The sequence shown here is derived from an EMBL/GenBank/DDBJ whole genome shotgun (WGS) entry which is preliminary data.</text>
</comment>
<dbReference type="OrthoDB" id="432953at2759"/>
<dbReference type="STRING" id="1069680.M7NNG5"/>
<dbReference type="RefSeq" id="XP_007873600.1">
    <property type="nucleotide sequence ID" value="XM_007875409.1"/>
</dbReference>
<dbReference type="Proteomes" id="UP000011958">
    <property type="component" value="Unassembled WGS sequence"/>
</dbReference>
<dbReference type="GO" id="GO:0016020">
    <property type="term" value="C:membrane"/>
    <property type="evidence" value="ECO:0007669"/>
    <property type="project" value="TreeGrafter"/>
</dbReference>
<proteinExistence type="predicted"/>
<dbReference type="InterPro" id="IPR026705">
    <property type="entry name" value="Hid-1/Ecm30"/>
</dbReference>
<dbReference type="PANTHER" id="PTHR21575:SF12">
    <property type="entry name" value="PROTEIN HID1"/>
    <property type="match status" value="1"/>
</dbReference>